<gene>
    <name evidence="9" type="ORF">AWM79_07185</name>
</gene>
<dbReference type="CDD" id="cd00315">
    <property type="entry name" value="Cyt_C5_DNA_methylase"/>
    <property type="match status" value="1"/>
</dbReference>
<keyword evidence="2 6" id="KW-0808">Transferase</keyword>
<accession>A0A0X1SZ57</accession>
<dbReference type="GO" id="GO:0009307">
    <property type="term" value="P:DNA restriction-modification system"/>
    <property type="evidence" value="ECO:0007669"/>
    <property type="project" value="UniProtKB-KW"/>
</dbReference>
<reference evidence="9 10" key="1">
    <citation type="submission" date="2016-01" db="EMBL/GenBank/DDBJ databases">
        <authorList>
            <person name="McClelland M."/>
            <person name="Jain A."/>
            <person name="Saraogi P."/>
            <person name="Mendelson R."/>
            <person name="Westerman R."/>
            <person name="SanMiguel P."/>
            <person name="Csonka L."/>
        </authorList>
    </citation>
    <scope>NUCLEOTIDE SEQUENCE [LARGE SCALE GENOMIC DNA]</scope>
    <source>
        <strain evidence="9 10">NCPPB 2472</strain>
    </source>
</reference>
<dbReference type="EC" id="2.1.1.37" evidence="8"/>
<dbReference type="GO" id="GO:0003677">
    <property type="term" value="F:DNA binding"/>
    <property type="evidence" value="ECO:0007669"/>
    <property type="project" value="TreeGrafter"/>
</dbReference>
<feature type="active site" evidence="6">
    <location>
        <position position="73"/>
    </location>
</feature>
<dbReference type="InterPro" id="IPR029063">
    <property type="entry name" value="SAM-dependent_MTases_sf"/>
</dbReference>
<evidence type="ECO:0000256" key="8">
    <source>
        <dbReference type="RuleBase" id="RU000417"/>
    </source>
</evidence>
<dbReference type="Pfam" id="PF00145">
    <property type="entry name" value="DNA_methylase"/>
    <property type="match status" value="2"/>
</dbReference>
<sequence>MNVIDLFSGPGGLSLGLRQAGFKVIANVEFNKDAMATYISHDVDSEHFNQDIQTVSFERYRGKVDLIAGGPPCQPFSIGGLRKAAGDSRDMIPEYIRCLREVQPEAFIMENVPGLTLKRTRPYFDRILSELADCGYFINWAIVSAADYGVPQKRKRLFVLGCKHKQLLFPAPTHGPNASKPHLGTFEVLGTAPIGEAPDCPVVYAKSPDLRPSPYAGHVFNGGGRAIDPSGPCHTILASSGGHKTHWIDTLGIVPEYHAHLKAGGAPRTGHLPGARRLSVQECALIQTFPVDLQFSGKRSAQYKQVGDAVPPVLAFAIADAVYKQLQDRPVQGLVTPYNINISSQGELFICQGM</sequence>
<dbReference type="PRINTS" id="PR00105">
    <property type="entry name" value="C5METTRFRASE"/>
</dbReference>
<dbReference type="PANTHER" id="PTHR10629:SF52">
    <property type="entry name" value="DNA (CYTOSINE-5)-METHYLTRANSFERASE 1"/>
    <property type="match status" value="1"/>
</dbReference>
<dbReference type="KEGG" id="pagb:AWM79_07185"/>
<dbReference type="STRING" id="46677.AWM79_07185"/>
<evidence type="ECO:0000256" key="3">
    <source>
        <dbReference type="ARBA" id="ARBA00022691"/>
    </source>
</evidence>
<keyword evidence="3 6" id="KW-0949">S-adenosyl-L-methionine</keyword>
<keyword evidence="1 6" id="KW-0489">Methyltransferase</keyword>
<dbReference type="NCBIfam" id="TIGR00675">
    <property type="entry name" value="dcm"/>
    <property type="match status" value="1"/>
</dbReference>
<dbReference type="PANTHER" id="PTHR10629">
    <property type="entry name" value="CYTOSINE-SPECIFIC METHYLTRANSFERASE"/>
    <property type="match status" value="1"/>
</dbReference>
<dbReference type="GO" id="GO:0032259">
    <property type="term" value="P:methylation"/>
    <property type="evidence" value="ECO:0007669"/>
    <property type="project" value="UniProtKB-KW"/>
</dbReference>
<dbReference type="SUPFAM" id="SSF53335">
    <property type="entry name" value="S-adenosyl-L-methionine-dependent methyltransferases"/>
    <property type="match status" value="1"/>
</dbReference>
<evidence type="ECO:0000256" key="4">
    <source>
        <dbReference type="ARBA" id="ARBA00022747"/>
    </source>
</evidence>
<keyword evidence="10" id="KW-1185">Reference proteome</keyword>
<name>A0A0X1SZ57_PSEAA</name>
<organism evidence="9 10">
    <name type="scientific">Pseudomonas agarici</name>
    <dbReference type="NCBI Taxonomy" id="46677"/>
    <lineage>
        <taxon>Bacteria</taxon>
        <taxon>Pseudomonadati</taxon>
        <taxon>Pseudomonadota</taxon>
        <taxon>Gammaproteobacteria</taxon>
        <taxon>Pseudomonadales</taxon>
        <taxon>Pseudomonadaceae</taxon>
        <taxon>Pseudomonas</taxon>
    </lineage>
</organism>
<evidence type="ECO:0000256" key="2">
    <source>
        <dbReference type="ARBA" id="ARBA00022679"/>
    </source>
</evidence>
<dbReference type="REBASE" id="137566">
    <property type="entry name" value="M.Pag2472ORF7185P"/>
</dbReference>
<evidence type="ECO:0000256" key="6">
    <source>
        <dbReference type="PROSITE-ProRule" id="PRU01016"/>
    </source>
</evidence>
<dbReference type="RefSeq" id="WP_060782509.1">
    <property type="nucleotide sequence ID" value="NZ_CP014135.1"/>
</dbReference>
<comment type="similarity">
    <text evidence="6 7">Belongs to the class I-like SAM-binding methyltransferase superfamily. C5-methyltransferase family.</text>
</comment>
<dbReference type="GO" id="GO:0003886">
    <property type="term" value="F:DNA (cytosine-5-)-methyltransferase activity"/>
    <property type="evidence" value="ECO:0007669"/>
    <property type="project" value="UniProtKB-EC"/>
</dbReference>
<dbReference type="PROSITE" id="PS51679">
    <property type="entry name" value="SAM_MT_C5"/>
    <property type="match status" value="1"/>
</dbReference>
<dbReference type="GO" id="GO:0044027">
    <property type="term" value="P:negative regulation of gene expression via chromosomal CpG island methylation"/>
    <property type="evidence" value="ECO:0007669"/>
    <property type="project" value="TreeGrafter"/>
</dbReference>
<dbReference type="Gene3D" id="3.90.120.10">
    <property type="entry name" value="DNA Methylase, subunit A, domain 2"/>
    <property type="match status" value="1"/>
</dbReference>
<dbReference type="InterPro" id="IPR050390">
    <property type="entry name" value="C5-Methyltransferase"/>
</dbReference>
<dbReference type="InterPro" id="IPR001525">
    <property type="entry name" value="C5_MeTfrase"/>
</dbReference>
<evidence type="ECO:0000256" key="7">
    <source>
        <dbReference type="RuleBase" id="RU000416"/>
    </source>
</evidence>
<dbReference type="EMBL" id="CP014135">
    <property type="protein sequence ID" value="AMB85103.1"/>
    <property type="molecule type" value="Genomic_DNA"/>
</dbReference>
<evidence type="ECO:0000313" key="9">
    <source>
        <dbReference type="EMBL" id="AMB85103.1"/>
    </source>
</evidence>
<dbReference type="Gene3D" id="3.40.50.150">
    <property type="entry name" value="Vaccinia Virus protein VP39"/>
    <property type="match status" value="1"/>
</dbReference>
<proteinExistence type="inferred from homology"/>
<comment type="catalytic activity">
    <reaction evidence="5 8">
        <text>a 2'-deoxycytidine in DNA + S-adenosyl-L-methionine = a 5-methyl-2'-deoxycytidine in DNA + S-adenosyl-L-homocysteine + H(+)</text>
        <dbReference type="Rhea" id="RHEA:13681"/>
        <dbReference type="Rhea" id="RHEA-COMP:11369"/>
        <dbReference type="Rhea" id="RHEA-COMP:11370"/>
        <dbReference type="ChEBI" id="CHEBI:15378"/>
        <dbReference type="ChEBI" id="CHEBI:57856"/>
        <dbReference type="ChEBI" id="CHEBI:59789"/>
        <dbReference type="ChEBI" id="CHEBI:85452"/>
        <dbReference type="ChEBI" id="CHEBI:85454"/>
        <dbReference type="EC" id="2.1.1.37"/>
    </reaction>
</comment>
<evidence type="ECO:0000256" key="5">
    <source>
        <dbReference type="ARBA" id="ARBA00047422"/>
    </source>
</evidence>
<dbReference type="InterPro" id="IPR018117">
    <property type="entry name" value="C5_DNA_meth_AS"/>
</dbReference>
<evidence type="ECO:0000256" key="1">
    <source>
        <dbReference type="ARBA" id="ARBA00022603"/>
    </source>
</evidence>
<dbReference type="Proteomes" id="UP000063229">
    <property type="component" value="Chromosome"/>
</dbReference>
<protein>
    <recommendedName>
        <fullName evidence="8">Cytosine-specific methyltransferase</fullName>
        <ecNumber evidence="8">2.1.1.37</ecNumber>
    </recommendedName>
</protein>
<keyword evidence="4" id="KW-0680">Restriction system</keyword>
<evidence type="ECO:0000313" key="10">
    <source>
        <dbReference type="Proteomes" id="UP000063229"/>
    </source>
</evidence>
<dbReference type="AlphaFoldDB" id="A0A0X1SZ57"/>
<dbReference type="PROSITE" id="PS00094">
    <property type="entry name" value="C5_MTASE_1"/>
    <property type="match status" value="1"/>
</dbReference>